<feature type="transmembrane region" description="Helical" evidence="8">
    <location>
        <begin position="143"/>
        <end position="162"/>
    </location>
</feature>
<dbReference type="PATRIC" id="fig|471514.4.peg.3030"/>
<dbReference type="STRING" id="471514.AN477_20465"/>
<dbReference type="EMBL" id="LJCO01000091">
    <property type="protein sequence ID" value="KPV41806.1"/>
    <property type="molecule type" value="Genomic_DNA"/>
</dbReference>
<evidence type="ECO:0000313" key="10">
    <source>
        <dbReference type="Proteomes" id="UP000050482"/>
    </source>
</evidence>
<dbReference type="PANTHER" id="PTHR34975:SF2">
    <property type="entry name" value="SPORE GERMINATION PROTEIN A2"/>
    <property type="match status" value="1"/>
</dbReference>
<evidence type="ECO:0000256" key="6">
    <source>
        <dbReference type="ARBA" id="ARBA00022989"/>
    </source>
</evidence>
<feature type="transmembrane region" description="Helical" evidence="8">
    <location>
        <begin position="117"/>
        <end position="136"/>
    </location>
</feature>
<keyword evidence="5 8" id="KW-0812">Transmembrane</keyword>
<dbReference type="PANTHER" id="PTHR34975">
    <property type="entry name" value="SPORE GERMINATION PROTEIN A2"/>
    <property type="match status" value="1"/>
</dbReference>
<feature type="transmembrane region" description="Helical" evidence="8">
    <location>
        <begin position="80"/>
        <end position="105"/>
    </location>
</feature>
<sequence length="365" mass="40085">MTTKITTAMFMALVINLGFAKGIGLTQGIMARESENDIWIATILSVLQGAVLMLITVWVIRRRPDMTILEQFDAIVGKWIGKVMALLAFVFFLGAYIAILITFVYHFMDYFLPEFPVWMFVLAAVAIPVYAVFHGLEVTARIAVLGVFSIVALNLLIMVGSLKDVELDRLLPVFETGFWNTVATTRHYDTDWAMATMTAGMILPLVNDTKSWAKGAVGGVLYGGILVLLWPILECGVLSAPQTGHYIVACMQMARSAQVGLFLHRYEMIMIAFFGISLLVQLMLLIFCASLAGSHVMGMKDYRGVVIPVSLILGGSGYFVVLNHNRAMSLLTNNWPVIALPIAIGLPLLGWLLGLMFKKKLAAAA</sequence>
<keyword evidence="7 8" id="KW-0472">Membrane</keyword>
<reference evidence="9 10" key="1">
    <citation type="submission" date="2015-09" db="EMBL/GenBank/DDBJ databases">
        <title>Draft genome sequence of Alicyclobacillus ferrooxydans DSM 22381.</title>
        <authorList>
            <person name="Hemp J."/>
        </authorList>
    </citation>
    <scope>NUCLEOTIDE SEQUENCE [LARGE SCALE GENOMIC DNA]</scope>
    <source>
        <strain evidence="9 10">TC-34</strain>
    </source>
</reference>
<evidence type="ECO:0000256" key="3">
    <source>
        <dbReference type="ARBA" id="ARBA00022448"/>
    </source>
</evidence>
<feature type="transmembrane region" description="Helical" evidence="8">
    <location>
        <begin position="39"/>
        <end position="60"/>
    </location>
</feature>
<name>A0A0P9EGY8_9BACL</name>
<dbReference type="Pfam" id="PF03845">
    <property type="entry name" value="Spore_permease"/>
    <property type="match status" value="1"/>
</dbReference>
<dbReference type="RefSeq" id="WP_054971045.1">
    <property type="nucleotide sequence ID" value="NZ_LJCO01000091.1"/>
</dbReference>
<accession>A0A0P9EGY8</accession>
<keyword evidence="4" id="KW-0309">Germination</keyword>
<feature type="transmembrane region" description="Helical" evidence="8">
    <location>
        <begin position="335"/>
        <end position="357"/>
    </location>
</feature>
<dbReference type="GO" id="GO:0016020">
    <property type="term" value="C:membrane"/>
    <property type="evidence" value="ECO:0007669"/>
    <property type="project" value="UniProtKB-SubCell"/>
</dbReference>
<dbReference type="GO" id="GO:0009847">
    <property type="term" value="P:spore germination"/>
    <property type="evidence" value="ECO:0007669"/>
    <property type="project" value="InterPro"/>
</dbReference>
<feature type="transmembrane region" description="Helical" evidence="8">
    <location>
        <begin position="212"/>
        <end position="233"/>
    </location>
</feature>
<dbReference type="OrthoDB" id="2078716at2"/>
<evidence type="ECO:0000313" key="9">
    <source>
        <dbReference type="EMBL" id="KPV41806.1"/>
    </source>
</evidence>
<dbReference type="AlphaFoldDB" id="A0A0P9EGY8"/>
<organism evidence="9 10">
    <name type="scientific">Alicyclobacillus ferrooxydans</name>
    <dbReference type="NCBI Taxonomy" id="471514"/>
    <lineage>
        <taxon>Bacteria</taxon>
        <taxon>Bacillati</taxon>
        <taxon>Bacillota</taxon>
        <taxon>Bacilli</taxon>
        <taxon>Bacillales</taxon>
        <taxon>Alicyclobacillaceae</taxon>
        <taxon>Alicyclobacillus</taxon>
    </lineage>
</organism>
<evidence type="ECO:0000256" key="2">
    <source>
        <dbReference type="ARBA" id="ARBA00007998"/>
    </source>
</evidence>
<comment type="caution">
    <text evidence="9">The sequence shown here is derived from an EMBL/GenBank/DDBJ whole genome shotgun (WGS) entry which is preliminary data.</text>
</comment>
<keyword evidence="10" id="KW-1185">Reference proteome</keyword>
<keyword evidence="6 8" id="KW-1133">Transmembrane helix</keyword>
<evidence type="ECO:0000256" key="7">
    <source>
        <dbReference type="ARBA" id="ARBA00023136"/>
    </source>
</evidence>
<proteinExistence type="inferred from homology"/>
<dbReference type="InterPro" id="IPR004761">
    <property type="entry name" value="Spore_GerAB"/>
</dbReference>
<evidence type="ECO:0000256" key="1">
    <source>
        <dbReference type="ARBA" id="ARBA00004141"/>
    </source>
</evidence>
<dbReference type="Proteomes" id="UP000050482">
    <property type="component" value="Unassembled WGS sequence"/>
</dbReference>
<comment type="similarity">
    <text evidence="2">Belongs to the amino acid-polyamine-organocation (APC) superfamily. Spore germination protein (SGP) (TC 2.A.3.9) family.</text>
</comment>
<protein>
    <submittedName>
        <fullName evidence="9">Spore gernimation protein</fullName>
    </submittedName>
</protein>
<feature type="transmembrane region" description="Helical" evidence="8">
    <location>
        <begin position="304"/>
        <end position="323"/>
    </location>
</feature>
<keyword evidence="3" id="KW-0813">Transport</keyword>
<feature type="transmembrane region" description="Helical" evidence="8">
    <location>
        <begin position="269"/>
        <end position="292"/>
    </location>
</feature>
<evidence type="ECO:0000256" key="8">
    <source>
        <dbReference type="SAM" id="Phobius"/>
    </source>
</evidence>
<evidence type="ECO:0000256" key="4">
    <source>
        <dbReference type="ARBA" id="ARBA00022544"/>
    </source>
</evidence>
<comment type="subcellular location">
    <subcellularLocation>
        <location evidence="1">Membrane</location>
        <topology evidence="1">Multi-pass membrane protein</topology>
    </subcellularLocation>
</comment>
<evidence type="ECO:0000256" key="5">
    <source>
        <dbReference type="ARBA" id="ARBA00022692"/>
    </source>
</evidence>
<gene>
    <name evidence="9" type="ORF">AN477_20465</name>
</gene>